<name>A0A6H1ZZA1_9ZZZZ</name>
<reference evidence="1" key="1">
    <citation type="submission" date="2020-03" db="EMBL/GenBank/DDBJ databases">
        <title>The deep terrestrial virosphere.</title>
        <authorList>
            <person name="Holmfeldt K."/>
            <person name="Nilsson E."/>
            <person name="Simone D."/>
            <person name="Lopez-Fernandez M."/>
            <person name="Wu X."/>
            <person name="de Brujin I."/>
            <person name="Lundin D."/>
            <person name="Andersson A."/>
            <person name="Bertilsson S."/>
            <person name="Dopson M."/>
        </authorList>
    </citation>
    <scope>NUCLEOTIDE SEQUENCE</scope>
    <source>
        <strain evidence="1">TM448A02855</strain>
        <strain evidence="2">TM448B03413</strain>
    </source>
</reference>
<dbReference type="AlphaFoldDB" id="A0A6H1ZZA1"/>
<gene>
    <name evidence="1" type="ORF">TM448A02855_0012</name>
    <name evidence="2" type="ORF">TM448B03413_0012</name>
</gene>
<protein>
    <submittedName>
        <fullName evidence="1">Uncharacterized protein</fullName>
    </submittedName>
</protein>
<dbReference type="EMBL" id="MT145014">
    <property type="protein sequence ID" value="QJI02595.1"/>
    <property type="molecule type" value="Genomic_DNA"/>
</dbReference>
<evidence type="ECO:0000313" key="2">
    <source>
        <dbReference type="EMBL" id="QJI02595.1"/>
    </source>
</evidence>
<sequence>MQCIRCMKEVGLGIKVVVIPFPAAGEDCFLVGHLECCPKALEVEENVVGCFLQGSGRFFVPWERVADLEPVLDEEEDDG</sequence>
<accession>A0A6H1ZZA1</accession>
<proteinExistence type="predicted"/>
<evidence type="ECO:0000313" key="1">
    <source>
        <dbReference type="EMBL" id="QJA52647.1"/>
    </source>
</evidence>
<dbReference type="EMBL" id="MT144356">
    <property type="protein sequence ID" value="QJA52647.1"/>
    <property type="molecule type" value="Genomic_DNA"/>
</dbReference>
<organism evidence="1">
    <name type="scientific">viral metagenome</name>
    <dbReference type="NCBI Taxonomy" id="1070528"/>
    <lineage>
        <taxon>unclassified sequences</taxon>
        <taxon>metagenomes</taxon>
        <taxon>organismal metagenomes</taxon>
    </lineage>
</organism>